<feature type="non-terminal residue" evidence="2">
    <location>
        <position position="1"/>
    </location>
</feature>
<gene>
    <name evidence="2" type="ORF">KXQ929_LOCUS50288</name>
</gene>
<dbReference type="Proteomes" id="UP000663868">
    <property type="component" value="Unassembled WGS sequence"/>
</dbReference>
<evidence type="ECO:0000313" key="3">
    <source>
        <dbReference type="Proteomes" id="UP000663868"/>
    </source>
</evidence>
<dbReference type="InterPro" id="IPR001258">
    <property type="entry name" value="NHL_repeat"/>
</dbReference>
<accession>A0A820NFI8</accession>
<evidence type="ECO:0000313" key="2">
    <source>
        <dbReference type="EMBL" id="CAF4387867.1"/>
    </source>
</evidence>
<reference evidence="2" key="1">
    <citation type="submission" date="2021-02" db="EMBL/GenBank/DDBJ databases">
        <authorList>
            <person name="Nowell W R."/>
        </authorList>
    </citation>
    <scope>NUCLEOTIDE SEQUENCE</scope>
</reference>
<organism evidence="2 3">
    <name type="scientific">Adineta steineri</name>
    <dbReference type="NCBI Taxonomy" id="433720"/>
    <lineage>
        <taxon>Eukaryota</taxon>
        <taxon>Metazoa</taxon>
        <taxon>Spiralia</taxon>
        <taxon>Gnathifera</taxon>
        <taxon>Rotifera</taxon>
        <taxon>Eurotatoria</taxon>
        <taxon>Bdelloidea</taxon>
        <taxon>Adinetida</taxon>
        <taxon>Adinetidae</taxon>
        <taxon>Adineta</taxon>
    </lineage>
</organism>
<dbReference type="InterPro" id="IPR011042">
    <property type="entry name" value="6-blade_b-propeller_TolB-like"/>
</dbReference>
<protein>
    <submittedName>
        <fullName evidence="2">Uncharacterized protein</fullName>
    </submittedName>
</protein>
<keyword evidence="1" id="KW-0677">Repeat</keyword>
<sequence length="166" mass="17934">GGTLATTTIALNCPSDIALDTDGYLFIVDNGNTRIIGSGPYGYRCILSCSGTGTAVNQLKNPSLFSFDSNGNIFITDTGNNRVLKFMLITNNSYVSFNQPNFCPSTTWYLDAVTFSNSTMVGVQPYGIFVDKSNTLYVANRASSLVRVWYEGSISPDRTISGSLSE</sequence>
<dbReference type="Pfam" id="PF01436">
    <property type="entry name" value="NHL"/>
    <property type="match status" value="1"/>
</dbReference>
<dbReference type="SUPFAM" id="SSF101898">
    <property type="entry name" value="NHL repeat"/>
    <property type="match status" value="1"/>
</dbReference>
<dbReference type="EMBL" id="CAJOBB010022796">
    <property type="protein sequence ID" value="CAF4387867.1"/>
    <property type="molecule type" value="Genomic_DNA"/>
</dbReference>
<dbReference type="Gene3D" id="2.120.10.30">
    <property type="entry name" value="TolB, C-terminal domain"/>
    <property type="match status" value="1"/>
</dbReference>
<dbReference type="AlphaFoldDB" id="A0A820NFI8"/>
<comment type="caution">
    <text evidence="2">The sequence shown here is derived from an EMBL/GenBank/DDBJ whole genome shotgun (WGS) entry which is preliminary data.</text>
</comment>
<name>A0A820NFI8_9BILA</name>
<evidence type="ECO:0000256" key="1">
    <source>
        <dbReference type="ARBA" id="ARBA00022737"/>
    </source>
</evidence>
<proteinExistence type="predicted"/>